<dbReference type="PANTHER" id="PTHR40032">
    <property type="entry name" value="EXPORTED PROTEIN-RELATED"/>
    <property type="match status" value="1"/>
</dbReference>
<reference evidence="2 3" key="1">
    <citation type="submission" date="2018-11" db="EMBL/GenBank/DDBJ databases">
        <title>Genome sequencing of Paenibacillus lentus DSM25539(T).</title>
        <authorList>
            <person name="Kook J.-K."/>
            <person name="Park S.-N."/>
            <person name="Lim Y.K."/>
        </authorList>
    </citation>
    <scope>NUCLEOTIDE SEQUENCE [LARGE SCALE GENOMIC DNA]</scope>
    <source>
        <strain evidence="2 3">DSM 25539</strain>
    </source>
</reference>
<name>A0A3Q8S8G0_9BACL</name>
<dbReference type="Pfam" id="PF12671">
    <property type="entry name" value="Amidase_6"/>
    <property type="match status" value="1"/>
</dbReference>
<sequence length="341" mass="40096">MMRRDFKVSDEWRRTLSLYVNQHNQDEVDYRPRHAHTETVVADLEYLLRSGERKRRLQEWYKERSAIPLRCETRAKLLREIENRAGQMQVELQLARKTYYEKGGARHQEEIIDRQRLTLERESNGWIITRIEQPINERHAPFKLSTEAGRGDNSGTQPGPYLNIQLLGNGSSRSTPYRREDAVLYADRWWDGFNPEFTAFEVDCTNYISQSLFAGGAPINYTGKRETGWWYKGYIKGREAWSYSWSVANALERLLTFSRSGLQAEAVERPEQLQLGDIIIYDWDGDGNYQHTTIVTAFDAGGMPLVNAHTTPSKHRYWDYRDSYAWSENTVYRFFRIADFF</sequence>
<dbReference type="InterPro" id="IPR024301">
    <property type="entry name" value="Amidase_6"/>
</dbReference>
<dbReference type="Proteomes" id="UP000273145">
    <property type="component" value="Chromosome"/>
</dbReference>
<evidence type="ECO:0000259" key="1">
    <source>
        <dbReference type="Pfam" id="PF12671"/>
    </source>
</evidence>
<evidence type="ECO:0000313" key="2">
    <source>
        <dbReference type="EMBL" id="AZK44821.1"/>
    </source>
</evidence>
<proteinExistence type="predicted"/>
<keyword evidence="3" id="KW-1185">Reference proteome</keyword>
<feature type="domain" description="Putative amidase" evidence="1">
    <location>
        <begin position="177"/>
        <end position="327"/>
    </location>
</feature>
<dbReference type="RefSeq" id="WP_125080958.1">
    <property type="nucleotide sequence ID" value="NZ_CP034248.1"/>
</dbReference>
<dbReference type="AlphaFoldDB" id="A0A3Q8S8G0"/>
<dbReference type="KEGG" id="plen:EIM92_00265"/>
<dbReference type="EMBL" id="CP034248">
    <property type="protein sequence ID" value="AZK44821.1"/>
    <property type="molecule type" value="Genomic_DNA"/>
</dbReference>
<protein>
    <recommendedName>
        <fullName evidence="1">Putative amidase domain-containing protein</fullName>
    </recommendedName>
</protein>
<gene>
    <name evidence="2" type="ORF">EIM92_00265</name>
</gene>
<evidence type="ECO:0000313" key="3">
    <source>
        <dbReference type="Proteomes" id="UP000273145"/>
    </source>
</evidence>
<accession>A0A3Q8S8G0</accession>
<dbReference type="PANTHER" id="PTHR40032:SF1">
    <property type="entry name" value="EXPORTED PROTEIN"/>
    <property type="match status" value="1"/>
</dbReference>
<organism evidence="2 3">
    <name type="scientific">Paenibacillus lentus</name>
    <dbReference type="NCBI Taxonomy" id="1338368"/>
    <lineage>
        <taxon>Bacteria</taxon>
        <taxon>Bacillati</taxon>
        <taxon>Bacillota</taxon>
        <taxon>Bacilli</taxon>
        <taxon>Bacillales</taxon>
        <taxon>Paenibacillaceae</taxon>
        <taxon>Paenibacillus</taxon>
    </lineage>
</organism>
<dbReference type="OrthoDB" id="9812429at2"/>